<dbReference type="Gramene" id="KVH90468">
    <property type="protein sequence ID" value="KVH90468"/>
    <property type="gene ID" value="Ccrd_007526"/>
</dbReference>
<dbReference type="STRING" id="59895.A0A103XGS3"/>
<keyword evidence="2 4" id="KW-0689">Ribosomal protein</keyword>
<evidence type="ECO:0000256" key="2">
    <source>
        <dbReference type="ARBA" id="ARBA00022980"/>
    </source>
</evidence>
<evidence type="ECO:0000313" key="5">
    <source>
        <dbReference type="Proteomes" id="UP000243975"/>
    </source>
</evidence>
<accession>A0A103XGS3</accession>
<dbReference type="GO" id="GO:0022627">
    <property type="term" value="C:cytosolic small ribosomal subunit"/>
    <property type="evidence" value="ECO:0007669"/>
    <property type="project" value="TreeGrafter"/>
</dbReference>
<comment type="caution">
    <text evidence="4">The sequence shown here is derived from an EMBL/GenBank/DDBJ whole genome shotgun (WGS) entry which is preliminary data.</text>
</comment>
<dbReference type="OMA" id="AVCFLYY"/>
<organism evidence="4 5">
    <name type="scientific">Cynara cardunculus var. scolymus</name>
    <name type="common">Globe artichoke</name>
    <name type="synonym">Cynara scolymus</name>
    <dbReference type="NCBI Taxonomy" id="59895"/>
    <lineage>
        <taxon>Eukaryota</taxon>
        <taxon>Viridiplantae</taxon>
        <taxon>Streptophyta</taxon>
        <taxon>Embryophyta</taxon>
        <taxon>Tracheophyta</taxon>
        <taxon>Spermatophyta</taxon>
        <taxon>Magnoliopsida</taxon>
        <taxon>eudicotyledons</taxon>
        <taxon>Gunneridae</taxon>
        <taxon>Pentapetalae</taxon>
        <taxon>asterids</taxon>
        <taxon>campanulids</taxon>
        <taxon>Asterales</taxon>
        <taxon>Asteraceae</taxon>
        <taxon>Carduoideae</taxon>
        <taxon>Cardueae</taxon>
        <taxon>Carduinae</taxon>
        <taxon>Cynara</taxon>
    </lineage>
</organism>
<dbReference type="PANTHER" id="PTHR11880">
    <property type="entry name" value="RIBOSOMAL PROTEIN S19P FAMILY MEMBER"/>
    <property type="match status" value="1"/>
</dbReference>
<keyword evidence="5" id="KW-1185">Reference proteome</keyword>
<dbReference type="InterPro" id="IPR002222">
    <property type="entry name" value="Ribosomal_uS19"/>
</dbReference>
<sequence length="82" mass="9318">MDANVGTSAGQLKKRTFKKFTYRGVDLEALLDMPTDELCEALPSSLHRGLRSKPMALIKKMRKAVNTIHSFTFHFFLLHNPV</sequence>
<evidence type="ECO:0000313" key="4">
    <source>
        <dbReference type="EMBL" id="KVH90468.1"/>
    </source>
</evidence>
<dbReference type="Gene3D" id="3.30.860.10">
    <property type="entry name" value="30s Ribosomal Protein S19, Chain A"/>
    <property type="match status" value="1"/>
</dbReference>
<dbReference type="GO" id="GO:0003735">
    <property type="term" value="F:structural constituent of ribosome"/>
    <property type="evidence" value="ECO:0007669"/>
    <property type="project" value="InterPro"/>
</dbReference>
<dbReference type="InterPro" id="IPR023575">
    <property type="entry name" value="Ribosomal_uS19_SF"/>
</dbReference>
<proteinExistence type="inferred from homology"/>
<comment type="similarity">
    <text evidence="1">Belongs to the universal ribosomal protein uS19 family.</text>
</comment>
<dbReference type="GO" id="GO:0006412">
    <property type="term" value="P:translation"/>
    <property type="evidence" value="ECO:0007669"/>
    <property type="project" value="InterPro"/>
</dbReference>
<dbReference type="Proteomes" id="UP000243975">
    <property type="component" value="Unassembled WGS sequence"/>
</dbReference>
<name>A0A103XGS3_CYNCS</name>
<keyword evidence="3" id="KW-0687">Ribonucleoprotein</keyword>
<dbReference type="AlphaFoldDB" id="A0A103XGS3"/>
<dbReference type="PANTHER" id="PTHR11880:SF2">
    <property type="entry name" value="SMALL RIBOSOMAL SUBUNIT PROTEIN US19"/>
    <property type="match status" value="1"/>
</dbReference>
<evidence type="ECO:0000256" key="3">
    <source>
        <dbReference type="ARBA" id="ARBA00023274"/>
    </source>
</evidence>
<dbReference type="GO" id="GO:0000028">
    <property type="term" value="P:ribosomal small subunit assembly"/>
    <property type="evidence" value="ECO:0007669"/>
    <property type="project" value="TreeGrafter"/>
</dbReference>
<reference evidence="4 5" key="1">
    <citation type="journal article" date="2016" name="Sci. Rep.">
        <title>The genome sequence of the outbreeding globe artichoke constructed de novo incorporating a phase-aware low-pass sequencing strategy of F1 progeny.</title>
        <authorList>
            <person name="Scaglione D."/>
            <person name="Reyes-Chin-Wo S."/>
            <person name="Acquadro A."/>
            <person name="Froenicke L."/>
            <person name="Portis E."/>
            <person name="Beitel C."/>
            <person name="Tirone M."/>
            <person name="Mauro R."/>
            <person name="Lo Monaco A."/>
            <person name="Mauromicale G."/>
            <person name="Faccioli P."/>
            <person name="Cattivelli L."/>
            <person name="Rieseberg L."/>
            <person name="Michelmore R."/>
            <person name="Lanteri S."/>
        </authorList>
    </citation>
    <scope>NUCLEOTIDE SEQUENCE [LARGE SCALE GENOMIC DNA]</scope>
    <source>
        <strain evidence="4">2C</strain>
    </source>
</reference>
<protein>
    <submittedName>
        <fullName evidence="4">Ribosomal protein S19/S15</fullName>
    </submittedName>
</protein>
<evidence type="ECO:0000256" key="1">
    <source>
        <dbReference type="ARBA" id="ARBA00007345"/>
    </source>
</evidence>
<gene>
    <name evidence="4" type="ORF">Ccrd_007526</name>
</gene>
<dbReference type="EMBL" id="LEKV01005102">
    <property type="protein sequence ID" value="KVH90468.1"/>
    <property type="molecule type" value="Genomic_DNA"/>
</dbReference>